<dbReference type="Pfam" id="PF02797">
    <property type="entry name" value="Chal_sti_synt_C"/>
    <property type="match status" value="1"/>
</dbReference>
<dbReference type="CDD" id="cd00831">
    <property type="entry name" value="CHS_like"/>
    <property type="match status" value="1"/>
</dbReference>
<evidence type="ECO:0000256" key="3">
    <source>
        <dbReference type="SAM" id="MobiDB-lite"/>
    </source>
</evidence>
<gene>
    <name evidence="6" type="ORF">A9Z40_05340</name>
</gene>
<proteinExistence type="inferred from homology"/>
<sequence>MTARILSIGTAVPPAVLHQNAVRDLFAAQPGIGRLSQRLVRAAFDASAIETRHTVLTDLADALEPEGARSDAAALAPAPGDPASLPVISGDGALLSPSTGTRNDTYIALAPELSARAAREALSAASVAPSEITHVVTVSCTGMYAPGPDYRLVRDLGLPTTVERYHLGFIGCAAAVPALRAAARMCAAQPDAVVLVVCAELCTLHFRIADDPDQILAASLFADGAAAAVVSADPARRGERWLDLDRFATAVTDDGERDMTWTIGDAGFDMVLTAEVPRIIGREIRAAVADVIGDARVDTWAVHPGGRAVLDRVESGLELPPEALAASRAVLRDYGNMSSATILFILRALLAGDGLREGETIATLAFGPGLTMEAALLTAGVAAGADTEDAETVPTDAVRAEPVASWT</sequence>
<evidence type="ECO:0000259" key="5">
    <source>
        <dbReference type="Pfam" id="PF02797"/>
    </source>
</evidence>
<reference evidence="7" key="1">
    <citation type="submission" date="2016-06" db="EMBL/GenBank/DDBJ databases">
        <title>Genome sequencing of cellulolytic organisms.</title>
        <authorList>
            <person name="Bohra V."/>
            <person name="Dafale N.A."/>
            <person name="Purohit H.J."/>
        </authorList>
    </citation>
    <scope>NUCLEOTIDE SEQUENCE [LARGE SCALE GENOMIC DNA]</scope>
    <source>
        <strain evidence="7">ND21</strain>
    </source>
</reference>
<feature type="region of interest" description="Disordered" evidence="3">
    <location>
        <begin position="387"/>
        <end position="407"/>
    </location>
</feature>
<protein>
    <submittedName>
        <fullName evidence="6">Naringenin-chalcone synthase</fullName>
    </submittedName>
</protein>
<keyword evidence="7" id="KW-1185">Reference proteome</keyword>
<dbReference type="PANTHER" id="PTHR11877:SF46">
    <property type="entry name" value="TYPE III POLYKETIDE SYNTHASE A"/>
    <property type="match status" value="1"/>
</dbReference>
<dbReference type="PIRSF" id="PIRSF000451">
    <property type="entry name" value="PKS_III"/>
    <property type="match status" value="1"/>
</dbReference>
<evidence type="ECO:0000313" key="7">
    <source>
        <dbReference type="Proteomes" id="UP000093918"/>
    </source>
</evidence>
<name>A0ABX2WH87_9MICO</name>
<feature type="domain" description="Chalcone/stilbene synthase C-terminal" evidence="5">
    <location>
        <begin position="256"/>
        <end position="378"/>
    </location>
</feature>
<dbReference type="SUPFAM" id="SSF53901">
    <property type="entry name" value="Thiolase-like"/>
    <property type="match status" value="2"/>
</dbReference>
<dbReference type="RefSeq" id="WP_064956367.1">
    <property type="nucleotide sequence ID" value="NZ_LZEM01000020.1"/>
</dbReference>
<accession>A0ABX2WH87</accession>
<evidence type="ECO:0000256" key="1">
    <source>
        <dbReference type="ARBA" id="ARBA00005531"/>
    </source>
</evidence>
<feature type="domain" description="Chalcone/stilbene synthase N-terminal" evidence="4">
    <location>
        <begin position="96"/>
        <end position="234"/>
    </location>
</feature>
<dbReference type="InterPro" id="IPR001099">
    <property type="entry name" value="Chalcone/stilbene_synt_N"/>
</dbReference>
<dbReference type="Pfam" id="PF00195">
    <property type="entry name" value="Chal_sti_synt_N"/>
    <property type="match status" value="1"/>
</dbReference>
<dbReference type="InterPro" id="IPR011141">
    <property type="entry name" value="Polyketide_synthase_type-III"/>
</dbReference>
<dbReference type="InterPro" id="IPR012328">
    <property type="entry name" value="Chalcone/stilbene_synt_C"/>
</dbReference>
<comment type="similarity">
    <text evidence="1">Belongs to the thiolase-like superfamily. Chalcone/stilbene synthases family.</text>
</comment>
<dbReference type="EMBL" id="LZEM01000020">
    <property type="protein sequence ID" value="OAZ40118.1"/>
    <property type="molecule type" value="Genomic_DNA"/>
</dbReference>
<dbReference type="InterPro" id="IPR016039">
    <property type="entry name" value="Thiolase-like"/>
</dbReference>
<comment type="caution">
    <text evidence="6">The sequence shown here is derived from an EMBL/GenBank/DDBJ whole genome shotgun (WGS) entry which is preliminary data.</text>
</comment>
<evidence type="ECO:0000256" key="2">
    <source>
        <dbReference type="ARBA" id="ARBA00022679"/>
    </source>
</evidence>
<dbReference type="Gene3D" id="3.40.47.10">
    <property type="match status" value="2"/>
</dbReference>
<evidence type="ECO:0000259" key="4">
    <source>
        <dbReference type="Pfam" id="PF00195"/>
    </source>
</evidence>
<dbReference type="PANTHER" id="PTHR11877">
    <property type="entry name" value="HYDROXYMETHYLGLUTARYL-COA SYNTHASE"/>
    <property type="match status" value="1"/>
</dbReference>
<organism evidence="6 7">
    <name type="scientific">Microbacterium arborescens</name>
    <dbReference type="NCBI Taxonomy" id="33883"/>
    <lineage>
        <taxon>Bacteria</taxon>
        <taxon>Bacillati</taxon>
        <taxon>Actinomycetota</taxon>
        <taxon>Actinomycetes</taxon>
        <taxon>Micrococcales</taxon>
        <taxon>Microbacteriaceae</taxon>
        <taxon>Microbacterium</taxon>
    </lineage>
</organism>
<keyword evidence="2" id="KW-0808">Transferase</keyword>
<dbReference type="Proteomes" id="UP000093918">
    <property type="component" value="Unassembled WGS sequence"/>
</dbReference>
<evidence type="ECO:0000313" key="6">
    <source>
        <dbReference type="EMBL" id="OAZ40118.1"/>
    </source>
</evidence>